<evidence type="ECO:0000256" key="4">
    <source>
        <dbReference type="ARBA" id="ARBA00010532"/>
    </source>
</evidence>
<keyword evidence="10" id="KW-0325">Glycoprotein</keyword>
<dbReference type="InterPro" id="IPR038189">
    <property type="entry name" value="Cdc37_Hsp90-bd_sf"/>
</dbReference>
<dbReference type="GO" id="GO:0005737">
    <property type="term" value="C:cytoplasm"/>
    <property type="evidence" value="ECO:0007669"/>
    <property type="project" value="UniProtKB-SubCell"/>
</dbReference>
<comment type="similarity">
    <text evidence="4">Belongs to the CD36 family.</text>
</comment>
<accession>A0A6P7FA55</accession>
<keyword evidence="6" id="KW-0963">Cytoplasm</keyword>
<dbReference type="GO" id="GO:0005886">
    <property type="term" value="C:plasma membrane"/>
    <property type="evidence" value="ECO:0007669"/>
    <property type="project" value="UniProtKB-SubCell"/>
</dbReference>
<evidence type="ECO:0000256" key="5">
    <source>
        <dbReference type="ARBA" id="ARBA00022475"/>
    </source>
</evidence>
<dbReference type="Gene3D" id="1.20.58.610">
    <property type="entry name" value="Cdc37, Hsp90 binding domain"/>
    <property type="match status" value="1"/>
</dbReference>
<sequence>MKITKVQRFLRKSKGFELFINSVSLAASHPHFLYGDNVLRESVEGLKPDKEKHTSFTEVEPKHDLMNHVAHQIICMQYILELAKQLDCDPRACVDAFFAKIQVAEVEYKQSFDDELRQFKERIRKRAAEKLEEAIKV</sequence>
<protein>
    <submittedName>
        <fullName evidence="12">Hsp90 co-chaperone Cdc37-like</fullName>
    </submittedName>
</protein>
<comment type="similarity">
    <text evidence="3">Belongs to the CDC37 family.</text>
</comment>
<keyword evidence="5" id="KW-1003">Cell membrane</keyword>
<evidence type="ECO:0000256" key="10">
    <source>
        <dbReference type="ARBA" id="ARBA00023180"/>
    </source>
</evidence>
<evidence type="ECO:0000256" key="1">
    <source>
        <dbReference type="ARBA" id="ARBA00004236"/>
    </source>
</evidence>
<organism evidence="12">
    <name type="scientific">Diabrotica virgifera virgifera</name>
    <name type="common">western corn rootworm</name>
    <dbReference type="NCBI Taxonomy" id="50390"/>
    <lineage>
        <taxon>Eukaryota</taxon>
        <taxon>Metazoa</taxon>
        <taxon>Ecdysozoa</taxon>
        <taxon>Arthropoda</taxon>
        <taxon>Hexapoda</taxon>
        <taxon>Insecta</taxon>
        <taxon>Pterygota</taxon>
        <taxon>Neoptera</taxon>
        <taxon>Endopterygota</taxon>
        <taxon>Coleoptera</taxon>
        <taxon>Polyphaga</taxon>
        <taxon>Cucujiformia</taxon>
        <taxon>Chrysomeloidea</taxon>
        <taxon>Chrysomelidae</taxon>
        <taxon>Galerucinae</taxon>
        <taxon>Diabroticina</taxon>
        <taxon>Diabroticites</taxon>
        <taxon>Diabrotica</taxon>
    </lineage>
</organism>
<reference evidence="12" key="1">
    <citation type="submission" date="2025-08" db="UniProtKB">
        <authorList>
            <consortium name="RefSeq"/>
        </authorList>
    </citation>
    <scope>IDENTIFICATION</scope>
    <source>
        <tissue evidence="12">Whole insect</tissue>
    </source>
</reference>
<comment type="subcellular location">
    <subcellularLocation>
        <location evidence="1">Cell membrane</location>
    </subcellularLocation>
    <subcellularLocation>
        <location evidence="2">Cytoplasm</location>
    </subcellularLocation>
</comment>
<evidence type="ECO:0000256" key="2">
    <source>
        <dbReference type="ARBA" id="ARBA00004496"/>
    </source>
</evidence>
<dbReference type="InterPro" id="IPR013874">
    <property type="entry name" value="Cdc37_Hsp90-bd"/>
</dbReference>
<keyword evidence="8" id="KW-1133">Transmembrane helix</keyword>
<dbReference type="RefSeq" id="XP_028132734.1">
    <property type="nucleotide sequence ID" value="XM_028276933.1"/>
</dbReference>
<dbReference type="GO" id="GO:0050821">
    <property type="term" value="P:protein stabilization"/>
    <property type="evidence" value="ECO:0007669"/>
    <property type="project" value="TreeGrafter"/>
</dbReference>
<dbReference type="SUPFAM" id="SSF101391">
    <property type="entry name" value="Hsp90 co-chaperone CDC37"/>
    <property type="match status" value="1"/>
</dbReference>
<dbReference type="GO" id="GO:0006457">
    <property type="term" value="P:protein folding"/>
    <property type="evidence" value="ECO:0007669"/>
    <property type="project" value="TreeGrafter"/>
</dbReference>
<evidence type="ECO:0000256" key="3">
    <source>
        <dbReference type="ARBA" id="ARBA00006222"/>
    </source>
</evidence>
<evidence type="ECO:0000256" key="8">
    <source>
        <dbReference type="ARBA" id="ARBA00022989"/>
    </source>
</evidence>
<dbReference type="InParanoid" id="A0A6P7FA55"/>
<dbReference type="Pfam" id="PF01130">
    <property type="entry name" value="CD36"/>
    <property type="match status" value="1"/>
</dbReference>
<dbReference type="InterPro" id="IPR002159">
    <property type="entry name" value="CD36_fam"/>
</dbReference>
<proteinExistence type="inferred from homology"/>
<gene>
    <name evidence="12" type="primary">LOC114328153</name>
</gene>
<dbReference type="PANTHER" id="PTHR12800">
    <property type="entry name" value="CDC37-RELATED"/>
    <property type="match status" value="1"/>
</dbReference>
<feature type="domain" description="Cdc37 Hsp90 binding" evidence="11">
    <location>
        <begin position="13"/>
        <end position="137"/>
    </location>
</feature>
<keyword evidence="7" id="KW-0812">Transmembrane</keyword>
<keyword evidence="9" id="KW-0472">Membrane</keyword>
<evidence type="ECO:0000259" key="11">
    <source>
        <dbReference type="SMART" id="SM01070"/>
    </source>
</evidence>
<dbReference type="AlphaFoldDB" id="A0A6P7FA55"/>
<name>A0A6P7FA55_DIAVI</name>
<dbReference type="GO" id="GO:0051087">
    <property type="term" value="F:protein-folding chaperone binding"/>
    <property type="evidence" value="ECO:0007669"/>
    <property type="project" value="TreeGrafter"/>
</dbReference>
<evidence type="ECO:0000256" key="9">
    <source>
        <dbReference type="ARBA" id="ARBA00023136"/>
    </source>
</evidence>
<dbReference type="GO" id="GO:0051082">
    <property type="term" value="F:unfolded protein binding"/>
    <property type="evidence" value="ECO:0007669"/>
    <property type="project" value="TreeGrafter"/>
</dbReference>
<evidence type="ECO:0000256" key="7">
    <source>
        <dbReference type="ARBA" id="ARBA00022692"/>
    </source>
</evidence>
<evidence type="ECO:0000256" key="6">
    <source>
        <dbReference type="ARBA" id="ARBA00022490"/>
    </source>
</evidence>
<dbReference type="SMART" id="SM01070">
    <property type="entry name" value="CDC37_M"/>
    <property type="match status" value="1"/>
</dbReference>
<dbReference type="InterPro" id="IPR004918">
    <property type="entry name" value="Cdc37"/>
</dbReference>
<dbReference type="GO" id="GO:0031072">
    <property type="term" value="F:heat shock protein binding"/>
    <property type="evidence" value="ECO:0007669"/>
    <property type="project" value="TreeGrafter"/>
</dbReference>
<evidence type="ECO:0000313" key="12">
    <source>
        <dbReference type="RefSeq" id="XP_028132734.1"/>
    </source>
</evidence>
<dbReference type="PANTHER" id="PTHR12800:SF4">
    <property type="entry name" value="HSP90 CO-CHAPERONE CDC37"/>
    <property type="match status" value="1"/>
</dbReference>